<dbReference type="Pfam" id="PF01571">
    <property type="entry name" value="GCV_T"/>
    <property type="match status" value="1"/>
</dbReference>
<accession>A0A6J4P4T3</accession>
<dbReference type="AlphaFoldDB" id="A0A6J4P4T3"/>
<dbReference type="PANTHER" id="PTHR22602:SF0">
    <property type="entry name" value="TRANSFERASE CAF17, MITOCHONDRIAL-RELATED"/>
    <property type="match status" value="1"/>
</dbReference>
<evidence type="ECO:0000313" key="4">
    <source>
        <dbReference type="EMBL" id="CAA9402705.1"/>
    </source>
</evidence>
<organism evidence="4">
    <name type="scientific">uncultured Rubrobacteraceae bacterium</name>
    <dbReference type="NCBI Taxonomy" id="349277"/>
    <lineage>
        <taxon>Bacteria</taxon>
        <taxon>Bacillati</taxon>
        <taxon>Actinomycetota</taxon>
        <taxon>Rubrobacteria</taxon>
        <taxon>Rubrobacterales</taxon>
        <taxon>Rubrobacteraceae</taxon>
        <taxon>environmental samples</taxon>
    </lineage>
</organism>
<evidence type="ECO:0000256" key="1">
    <source>
        <dbReference type="ARBA" id="ARBA00022946"/>
    </source>
</evidence>
<sequence>MRMEELRENPQNARRPNENPGLLALKRGAALVERPGRGLLRLTGKDPVGMLNAVITNNVSTDAGRGTYALLLNPKGRVQSDLRVLKAGVSVLVDTEPEGAEATREILGRYAPFSRVKLEDLSDTWVVLGLYGPSAGELLAGPGPAEHGTTGVEVGDVTLLAAGVAAPVPGYDLLGPLEAVTRARETLLERGAVPAGPDAHETVRVWAGVPRFGSDLTPENFPGEAGILGRSVDFGKGCYPGQETVARMRYRGHPNRTLYRVSHEGYSLAPGAPILQGEKTVGTVTSVAPLSVDGVTVALCYLSRNADLHAPLVTGDGRVEVLGEVS</sequence>
<dbReference type="InterPro" id="IPR027266">
    <property type="entry name" value="TrmE/GcvT-like"/>
</dbReference>
<dbReference type="NCBIfam" id="TIGR03317">
    <property type="entry name" value="ygfZ_signature"/>
    <property type="match status" value="1"/>
</dbReference>
<reference evidence="4" key="1">
    <citation type="submission" date="2020-02" db="EMBL/GenBank/DDBJ databases">
        <authorList>
            <person name="Meier V. D."/>
        </authorList>
    </citation>
    <scope>NUCLEOTIDE SEQUENCE</scope>
    <source>
        <strain evidence="4">AVDCRST_MAG55</strain>
    </source>
</reference>
<proteinExistence type="predicted"/>
<dbReference type="Gene3D" id="3.30.1360.120">
    <property type="entry name" value="Probable tRNA modification gtpase trme, domain 1"/>
    <property type="match status" value="1"/>
</dbReference>
<dbReference type="GO" id="GO:0016226">
    <property type="term" value="P:iron-sulfur cluster assembly"/>
    <property type="evidence" value="ECO:0007669"/>
    <property type="project" value="TreeGrafter"/>
</dbReference>
<evidence type="ECO:0000256" key="2">
    <source>
        <dbReference type="SAM" id="MobiDB-lite"/>
    </source>
</evidence>
<keyword evidence="1" id="KW-0809">Transit peptide</keyword>
<gene>
    <name evidence="4" type="ORF">AVDCRST_MAG55-770</name>
</gene>
<feature type="domain" description="GCVT N-terminal" evidence="3">
    <location>
        <begin position="25"/>
        <end position="234"/>
    </location>
</feature>
<dbReference type="SUPFAM" id="SSF103025">
    <property type="entry name" value="Folate-binding domain"/>
    <property type="match status" value="1"/>
</dbReference>
<dbReference type="EMBL" id="CADCUZ010000031">
    <property type="protein sequence ID" value="CAA9402705.1"/>
    <property type="molecule type" value="Genomic_DNA"/>
</dbReference>
<dbReference type="PANTHER" id="PTHR22602">
    <property type="entry name" value="TRANSFERASE CAF17, MITOCHONDRIAL-RELATED"/>
    <property type="match status" value="1"/>
</dbReference>
<protein>
    <submittedName>
        <fullName evidence="4">tRNA-modifying protein YgfZ</fullName>
    </submittedName>
</protein>
<evidence type="ECO:0000259" key="3">
    <source>
        <dbReference type="Pfam" id="PF01571"/>
    </source>
</evidence>
<dbReference type="PIRSF" id="PIRSF006487">
    <property type="entry name" value="GcvT"/>
    <property type="match status" value="1"/>
</dbReference>
<dbReference type="InterPro" id="IPR045179">
    <property type="entry name" value="YgfZ/GcvT"/>
</dbReference>
<feature type="region of interest" description="Disordered" evidence="2">
    <location>
        <begin position="1"/>
        <end position="20"/>
    </location>
</feature>
<name>A0A6J4P4T3_9ACTN</name>
<dbReference type="InterPro" id="IPR017703">
    <property type="entry name" value="YgfZ/GCV_T_CS"/>
</dbReference>
<dbReference type="InterPro" id="IPR006222">
    <property type="entry name" value="GCVT_N"/>
</dbReference>